<evidence type="ECO:0000313" key="1">
    <source>
        <dbReference type="EMBL" id="DAF55051.1"/>
    </source>
</evidence>
<name>A0A8S5SWA2_9CAUD</name>
<reference evidence="1" key="1">
    <citation type="journal article" date="2021" name="Proc. Natl. Acad. Sci. U.S.A.">
        <title>A Catalog of Tens of Thousands of Viruses from Human Metagenomes Reveals Hidden Associations with Chronic Diseases.</title>
        <authorList>
            <person name="Tisza M.J."/>
            <person name="Buck C.B."/>
        </authorList>
    </citation>
    <scope>NUCLEOTIDE SEQUENCE</scope>
    <source>
        <strain evidence="1">CtBTH15</strain>
    </source>
</reference>
<proteinExistence type="predicted"/>
<dbReference type="EMBL" id="BK032685">
    <property type="protein sequence ID" value="DAF55051.1"/>
    <property type="molecule type" value="Genomic_DNA"/>
</dbReference>
<sequence length="43" mass="4855">MGKVLNMLSSNGASPEQMVRRICRERGIDVDEFLSNLKNIANF</sequence>
<organism evidence="1">
    <name type="scientific">Myoviridae sp. ctBTH15</name>
    <dbReference type="NCBI Taxonomy" id="2827666"/>
    <lineage>
        <taxon>Viruses</taxon>
        <taxon>Duplodnaviria</taxon>
        <taxon>Heunggongvirae</taxon>
        <taxon>Uroviricota</taxon>
        <taxon>Caudoviricetes</taxon>
    </lineage>
</organism>
<protein>
    <submittedName>
        <fullName evidence="1">Uncharacterized protein</fullName>
    </submittedName>
</protein>
<accession>A0A8S5SWA2</accession>